<dbReference type="Proteomes" id="UP000703893">
    <property type="component" value="Unassembled WGS sequence"/>
</dbReference>
<dbReference type="SUPFAM" id="SSF56024">
    <property type="entry name" value="Phospholipase D/nuclease"/>
    <property type="match status" value="1"/>
</dbReference>
<feature type="domain" description="Phospholipase D-like" evidence="1">
    <location>
        <begin position="39"/>
        <end position="158"/>
    </location>
</feature>
<comment type="caution">
    <text evidence="2">The sequence shown here is derived from an EMBL/GenBank/DDBJ whole genome shotgun (WGS) entry which is preliminary data.</text>
</comment>
<protein>
    <submittedName>
        <fullName evidence="2">Phospholipase D family protein</fullName>
    </submittedName>
</protein>
<dbReference type="AlphaFoldDB" id="A0A937X7Z4"/>
<dbReference type="Pfam" id="PF13091">
    <property type="entry name" value="PLDc_2"/>
    <property type="match status" value="1"/>
</dbReference>
<dbReference type="InterPro" id="IPR025202">
    <property type="entry name" value="PLD-like_dom"/>
</dbReference>
<evidence type="ECO:0000313" key="3">
    <source>
        <dbReference type="Proteomes" id="UP000703893"/>
    </source>
</evidence>
<dbReference type="EMBL" id="VGJX01000807">
    <property type="protein sequence ID" value="MBM3275982.1"/>
    <property type="molecule type" value="Genomic_DNA"/>
</dbReference>
<dbReference type="PANTHER" id="PTHR21248:SF22">
    <property type="entry name" value="PHOSPHOLIPASE D"/>
    <property type="match status" value="1"/>
</dbReference>
<sequence>MRVTIPPVQNRPYGESTAVAVETDVLAGGRGSEIKKVLLAGIAEAKTRIWCGYPYWGDSDLSAALVAAKKRGVDVRVLVPRSNDTPAFEKLNKIVLRDLLENGVAVRWWVKNFAHIKYAVVDSMTLVGSSNADRSCFEYNQELDLATPDPVATEAFVKQVPAADWAISQDVQAGDLAFSWKERPEAALINLLDRYL</sequence>
<evidence type="ECO:0000313" key="2">
    <source>
        <dbReference type="EMBL" id="MBM3275982.1"/>
    </source>
</evidence>
<proteinExistence type="predicted"/>
<reference evidence="2 3" key="1">
    <citation type="submission" date="2019-03" db="EMBL/GenBank/DDBJ databases">
        <title>Lake Tanganyika Metagenome-Assembled Genomes (MAGs).</title>
        <authorList>
            <person name="Tran P."/>
        </authorList>
    </citation>
    <scope>NUCLEOTIDE SEQUENCE [LARGE SCALE GENOMIC DNA]</scope>
    <source>
        <strain evidence="2">K_DeepCast_65m_m2_236</strain>
    </source>
</reference>
<dbReference type="GO" id="GO:0006793">
    <property type="term" value="P:phosphorus metabolic process"/>
    <property type="evidence" value="ECO:0007669"/>
    <property type="project" value="UniProtKB-ARBA"/>
</dbReference>
<evidence type="ECO:0000259" key="1">
    <source>
        <dbReference type="Pfam" id="PF13091"/>
    </source>
</evidence>
<dbReference type="Gene3D" id="3.30.870.10">
    <property type="entry name" value="Endonuclease Chain A"/>
    <property type="match status" value="1"/>
</dbReference>
<accession>A0A937X7Z4</accession>
<name>A0A937X7Z4_9BACT</name>
<organism evidence="2 3">
    <name type="scientific">Candidatus Tanganyikabacteria bacterium</name>
    <dbReference type="NCBI Taxonomy" id="2961651"/>
    <lineage>
        <taxon>Bacteria</taxon>
        <taxon>Bacillati</taxon>
        <taxon>Candidatus Sericytochromatia</taxon>
        <taxon>Candidatus Tanganyikabacteria</taxon>
    </lineage>
</organism>
<gene>
    <name evidence="2" type="ORF">FJZ00_12580</name>
</gene>
<dbReference type="PANTHER" id="PTHR21248">
    <property type="entry name" value="CARDIOLIPIN SYNTHASE"/>
    <property type="match status" value="1"/>
</dbReference>